<evidence type="ECO:0000256" key="3">
    <source>
        <dbReference type="ARBA" id="ARBA00048132"/>
    </source>
</evidence>
<feature type="domain" description="FAD/NAD(P)-binding" evidence="4">
    <location>
        <begin position="40"/>
        <end position="265"/>
    </location>
</feature>
<proteinExistence type="predicted"/>
<reference evidence="5 6" key="1">
    <citation type="submission" date="2024-03" db="EMBL/GenBank/DDBJ databases">
        <title>Natural products discovery in diverse microorganisms through a two-stage MS feature dereplication strategy.</title>
        <authorList>
            <person name="Zhang R."/>
        </authorList>
    </citation>
    <scope>NUCLEOTIDE SEQUENCE [LARGE SCALE GENOMIC DNA]</scope>
    <source>
        <strain evidence="5 6">18930</strain>
    </source>
</reference>
<evidence type="ECO:0000259" key="4">
    <source>
        <dbReference type="Pfam" id="PF07992"/>
    </source>
</evidence>
<evidence type="ECO:0000313" key="6">
    <source>
        <dbReference type="Proteomes" id="UP001432000"/>
    </source>
</evidence>
<dbReference type="EMBL" id="CP147846">
    <property type="protein sequence ID" value="WXG69819.1"/>
    <property type="molecule type" value="Genomic_DNA"/>
</dbReference>
<dbReference type="RefSeq" id="WP_338890827.1">
    <property type="nucleotide sequence ID" value="NZ_CP147846.1"/>
</dbReference>
<dbReference type="InterPro" id="IPR036188">
    <property type="entry name" value="FAD/NAD-bd_sf"/>
</dbReference>
<organism evidence="5 6">
    <name type="scientific">Rhodococcus sovatensis</name>
    <dbReference type="NCBI Taxonomy" id="1805840"/>
    <lineage>
        <taxon>Bacteria</taxon>
        <taxon>Bacillati</taxon>
        <taxon>Actinomycetota</taxon>
        <taxon>Actinomycetes</taxon>
        <taxon>Mycobacteriales</taxon>
        <taxon>Nocardiaceae</taxon>
        <taxon>Rhodococcus</taxon>
    </lineage>
</organism>
<comment type="catalytic activity">
    <reaction evidence="3">
        <text>[thioredoxin]-dithiol + NADP(+) = [thioredoxin]-disulfide + NADPH + H(+)</text>
        <dbReference type="Rhea" id="RHEA:20345"/>
        <dbReference type="Rhea" id="RHEA-COMP:10698"/>
        <dbReference type="Rhea" id="RHEA-COMP:10700"/>
        <dbReference type="ChEBI" id="CHEBI:15378"/>
        <dbReference type="ChEBI" id="CHEBI:29950"/>
        <dbReference type="ChEBI" id="CHEBI:50058"/>
        <dbReference type="ChEBI" id="CHEBI:57783"/>
        <dbReference type="ChEBI" id="CHEBI:58349"/>
        <dbReference type="EC" id="1.8.1.9"/>
    </reaction>
</comment>
<keyword evidence="6" id="KW-1185">Reference proteome</keyword>
<name>A0ABZ2PKY4_9NOCA</name>
<accession>A0ABZ2PKY4</accession>
<evidence type="ECO:0000256" key="1">
    <source>
        <dbReference type="ARBA" id="ARBA00022630"/>
    </source>
</evidence>
<dbReference type="PANTHER" id="PTHR48105">
    <property type="entry name" value="THIOREDOXIN REDUCTASE 1-RELATED-RELATED"/>
    <property type="match status" value="1"/>
</dbReference>
<dbReference type="Gene3D" id="3.50.50.60">
    <property type="entry name" value="FAD/NAD(P)-binding domain"/>
    <property type="match status" value="2"/>
</dbReference>
<dbReference type="Pfam" id="PF07992">
    <property type="entry name" value="Pyr_redox_2"/>
    <property type="match status" value="1"/>
</dbReference>
<dbReference type="PRINTS" id="PR00469">
    <property type="entry name" value="PNDRDTASEII"/>
</dbReference>
<keyword evidence="2" id="KW-0560">Oxidoreductase</keyword>
<dbReference type="Proteomes" id="UP001432000">
    <property type="component" value="Chromosome"/>
</dbReference>
<gene>
    <name evidence="5" type="ORF">WDS16_04525</name>
</gene>
<evidence type="ECO:0000256" key="2">
    <source>
        <dbReference type="ARBA" id="ARBA00023002"/>
    </source>
</evidence>
<protein>
    <submittedName>
        <fullName evidence="5">FAD-dependent oxidoreductase</fullName>
    </submittedName>
</protein>
<keyword evidence="1" id="KW-0285">Flavoprotein</keyword>
<evidence type="ECO:0000313" key="5">
    <source>
        <dbReference type="EMBL" id="WXG69819.1"/>
    </source>
</evidence>
<dbReference type="InterPro" id="IPR050097">
    <property type="entry name" value="Ferredoxin-NADP_redctase_2"/>
</dbReference>
<dbReference type="InterPro" id="IPR023753">
    <property type="entry name" value="FAD/NAD-binding_dom"/>
</dbReference>
<dbReference type="SUPFAM" id="SSF51905">
    <property type="entry name" value="FAD/NAD(P)-binding domain"/>
    <property type="match status" value="1"/>
</dbReference>
<dbReference type="PRINTS" id="PR00368">
    <property type="entry name" value="FADPNR"/>
</dbReference>
<sequence length="276" mass="29442">MTDAALPIVELPDGTRLHSPSVADIANRLGWVKQPKLREYDVCVYGAGPAGLSAAVYAASEGLSVVVLEREAIGGQAGYSSLIENYLGFPGGISGRELAERARQQAVAFGAELLLMRDGLQAQFTGNRIRTTLNDGTTLVARSNICATGVEWRRLGLAREDEFIGRGLFYGAGTSEAPTCEDLEVFVVGGGNSAGQAVMNLSAYAKHVTMLVRGPSLSATLSAYLERRVTQQPNVTIRTCSRVTALDGTDSLTSIRIDDARTGTVDSVETERVWRS</sequence>